<keyword evidence="2" id="KW-0472">Membrane</keyword>
<accession>A0A1R1PFW4</accession>
<protein>
    <submittedName>
        <fullName evidence="3">Uncharacterized protein</fullName>
    </submittedName>
</protein>
<feature type="region of interest" description="Disordered" evidence="1">
    <location>
        <begin position="68"/>
        <end position="87"/>
    </location>
</feature>
<name>A0A1R1PFW4_ZANCU</name>
<evidence type="ECO:0000256" key="1">
    <source>
        <dbReference type="SAM" id="MobiDB-lite"/>
    </source>
</evidence>
<evidence type="ECO:0000313" key="4">
    <source>
        <dbReference type="Proteomes" id="UP000188320"/>
    </source>
</evidence>
<reference evidence="4" key="1">
    <citation type="submission" date="2017-01" db="EMBL/GenBank/DDBJ databases">
        <authorList>
            <person name="Wang Y."/>
            <person name="White M."/>
            <person name="Kvist S."/>
            <person name="Moncalvo J.-M."/>
        </authorList>
    </citation>
    <scope>NUCLEOTIDE SEQUENCE [LARGE SCALE GENOMIC DNA]</scope>
    <source>
        <strain evidence="4">COL-18-3</strain>
    </source>
</reference>
<proteinExistence type="predicted"/>
<keyword evidence="2" id="KW-1133">Transmembrane helix</keyword>
<feature type="compositionally biased region" description="Basic and acidic residues" evidence="1">
    <location>
        <begin position="68"/>
        <end position="79"/>
    </location>
</feature>
<keyword evidence="2" id="KW-0812">Transmembrane</keyword>
<feature type="transmembrane region" description="Helical" evidence="2">
    <location>
        <begin position="12"/>
        <end position="28"/>
    </location>
</feature>
<gene>
    <name evidence="3" type="ORF">AX774_g6737</name>
</gene>
<keyword evidence="4" id="KW-1185">Reference proteome</keyword>
<feature type="transmembrane region" description="Helical" evidence="2">
    <location>
        <begin position="40"/>
        <end position="58"/>
    </location>
</feature>
<dbReference type="AlphaFoldDB" id="A0A1R1PFW4"/>
<organism evidence="3 4">
    <name type="scientific">Zancudomyces culisetae</name>
    <name type="common">Gut fungus</name>
    <name type="synonym">Smittium culisetae</name>
    <dbReference type="NCBI Taxonomy" id="1213189"/>
    <lineage>
        <taxon>Eukaryota</taxon>
        <taxon>Fungi</taxon>
        <taxon>Fungi incertae sedis</taxon>
        <taxon>Zoopagomycota</taxon>
        <taxon>Kickxellomycotina</taxon>
        <taxon>Harpellomycetes</taxon>
        <taxon>Harpellales</taxon>
        <taxon>Legeriomycetaceae</taxon>
        <taxon>Zancudomyces</taxon>
    </lineage>
</organism>
<dbReference type="Proteomes" id="UP000188320">
    <property type="component" value="Unassembled WGS sequence"/>
</dbReference>
<evidence type="ECO:0000313" key="3">
    <source>
        <dbReference type="EMBL" id="OMH79836.1"/>
    </source>
</evidence>
<sequence>MVVSSRNMSSDAFVLLMACTSTVSWISLRNDLKDNKSISCQLSGVITLIFITIDGIVVSTSKQKSVRFDQDKDKEDLKKSVSMKTNI</sequence>
<comment type="caution">
    <text evidence="3">The sequence shown here is derived from an EMBL/GenBank/DDBJ whole genome shotgun (WGS) entry which is preliminary data.</text>
</comment>
<dbReference type="EMBL" id="LSSK01001394">
    <property type="protein sequence ID" value="OMH79836.1"/>
    <property type="molecule type" value="Genomic_DNA"/>
</dbReference>
<evidence type="ECO:0000256" key="2">
    <source>
        <dbReference type="SAM" id="Phobius"/>
    </source>
</evidence>